<dbReference type="Proteomes" id="UP000324748">
    <property type="component" value="Unassembled WGS sequence"/>
</dbReference>
<feature type="compositionally biased region" description="Low complexity" evidence="1">
    <location>
        <begin position="28"/>
        <end position="41"/>
    </location>
</feature>
<evidence type="ECO:0000313" key="3">
    <source>
        <dbReference type="EMBL" id="KAA1074799.1"/>
    </source>
</evidence>
<keyword evidence="2" id="KW-0732">Signal</keyword>
<reference evidence="3 4" key="1">
    <citation type="submission" date="2019-05" db="EMBL/GenBank/DDBJ databases">
        <title>Emergence of the Ug99 lineage of the wheat stem rust pathogen through somatic hybridization.</title>
        <authorList>
            <person name="Li F."/>
            <person name="Upadhyaya N.M."/>
            <person name="Sperschneider J."/>
            <person name="Matny O."/>
            <person name="Nguyen-Phuc H."/>
            <person name="Mago R."/>
            <person name="Raley C."/>
            <person name="Miller M.E."/>
            <person name="Silverstein K.A.T."/>
            <person name="Henningsen E."/>
            <person name="Hirsch C.D."/>
            <person name="Visser B."/>
            <person name="Pretorius Z.A."/>
            <person name="Steffenson B.J."/>
            <person name="Schwessinger B."/>
            <person name="Dodds P.N."/>
            <person name="Figueroa M."/>
        </authorList>
    </citation>
    <scope>NUCLEOTIDE SEQUENCE [LARGE SCALE GENOMIC DNA]</scope>
    <source>
        <strain evidence="3">21-0</strain>
    </source>
</reference>
<evidence type="ECO:0000313" key="4">
    <source>
        <dbReference type="Proteomes" id="UP000324748"/>
    </source>
</evidence>
<comment type="caution">
    <text evidence="3">The sequence shown here is derived from an EMBL/GenBank/DDBJ whole genome shotgun (WGS) entry which is preliminary data.</text>
</comment>
<organism evidence="3 4">
    <name type="scientific">Puccinia graminis f. sp. tritici</name>
    <dbReference type="NCBI Taxonomy" id="56615"/>
    <lineage>
        <taxon>Eukaryota</taxon>
        <taxon>Fungi</taxon>
        <taxon>Dikarya</taxon>
        <taxon>Basidiomycota</taxon>
        <taxon>Pucciniomycotina</taxon>
        <taxon>Pucciniomycetes</taxon>
        <taxon>Pucciniales</taxon>
        <taxon>Pucciniaceae</taxon>
        <taxon>Puccinia</taxon>
    </lineage>
</organism>
<keyword evidence="4" id="KW-1185">Reference proteome</keyword>
<feature type="region of interest" description="Disordered" evidence="1">
    <location>
        <begin position="26"/>
        <end position="78"/>
    </location>
</feature>
<dbReference type="EMBL" id="VSWC01000157">
    <property type="protein sequence ID" value="KAA1074799.1"/>
    <property type="molecule type" value="Genomic_DNA"/>
</dbReference>
<feature type="chain" id="PRO_5022844079" evidence="2">
    <location>
        <begin position="27"/>
        <end position="257"/>
    </location>
</feature>
<name>A0A5B0MF97_PUCGR</name>
<feature type="signal peptide" evidence="2">
    <location>
        <begin position="1"/>
        <end position="26"/>
    </location>
</feature>
<sequence>MLFIGSPFVVLLSLLTTVHQLGWVSSHPNPGSEGPNNNNPNTVAPASAGNPFEKGHGPQVSLTPSPNHPMAADAPPAPPRVFAWDRKLHIDRGNVVVVNLQTGEPAYTISQSPQDHRTTIVSNIHGDQLLSVRLKKTAFGSSAKYDTPSGVHYTVDPRMALTDHWDMVIEGKQPQTLKYFRGRNDNTGNVYFEGHNQTKVASFNFVKSVDKSHWAKDNLGNIKKIVTLEITSPTDIADQYFLGLWVIVKRRMDRFGA</sequence>
<protein>
    <submittedName>
        <fullName evidence="3">Uncharacterized protein</fullName>
    </submittedName>
</protein>
<proteinExistence type="predicted"/>
<evidence type="ECO:0000256" key="1">
    <source>
        <dbReference type="SAM" id="MobiDB-lite"/>
    </source>
</evidence>
<gene>
    <name evidence="3" type="ORF">PGT21_020860</name>
</gene>
<dbReference type="OrthoDB" id="2509546at2759"/>
<evidence type="ECO:0000256" key="2">
    <source>
        <dbReference type="SAM" id="SignalP"/>
    </source>
</evidence>
<accession>A0A5B0MF97</accession>
<dbReference type="AlphaFoldDB" id="A0A5B0MF97"/>